<dbReference type="GeneID" id="303297812"/>
<comment type="caution">
    <text evidence="3">The sequence shown here is derived from an EMBL/GenBank/DDBJ whole genome shotgun (WGS) entry which is preliminary data.</text>
</comment>
<dbReference type="Gene3D" id="3.60.110.10">
    <property type="entry name" value="Carbon-nitrogen hydrolase"/>
    <property type="match status" value="1"/>
</dbReference>
<dbReference type="EMBL" id="JBHSLN010000086">
    <property type="protein sequence ID" value="MFC5299136.1"/>
    <property type="molecule type" value="Genomic_DNA"/>
</dbReference>
<keyword evidence="4" id="KW-1185">Reference proteome</keyword>
<dbReference type="PANTHER" id="PTHR43674">
    <property type="entry name" value="NITRILASE C965.09-RELATED"/>
    <property type="match status" value="1"/>
</dbReference>
<gene>
    <name evidence="3" type="ORF">ACFPK8_16600</name>
</gene>
<dbReference type="InterPro" id="IPR050345">
    <property type="entry name" value="Aliph_Amidase/BUP"/>
</dbReference>
<dbReference type="InterPro" id="IPR036526">
    <property type="entry name" value="C-N_Hydrolase_sf"/>
</dbReference>
<name>A0ABW0FKH0_9MICO</name>
<evidence type="ECO:0000259" key="2">
    <source>
        <dbReference type="PROSITE" id="PS50263"/>
    </source>
</evidence>
<dbReference type="RefSeq" id="WP_193116590.1">
    <property type="nucleotide sequence ID" value="NZ_BAAAIR010000042.1"/>
</dbReference>
<keyword evidence="1 3" id="KW-0378">Hydrolase</keyword>
<dbReference type="PANTHER" id="PTHR43674:SF16">
    <property type="entry name" value="CARBON-NITROGEN FAMILY, PUTATIVE (AFU_ORTHOLOGUE AFUA_5G02350)-RELATED"/>
    <property type="match status" value="1"/>
</dbReference>
<organism evidence="3 4">
    <name type="scientific">Brachybacterium tyrofermentans</name>
    <dbReference type="NCBI Taxonomy" id="47848"/>
    <lineage>
        <taxon>Bacteria</taxon>
        <taxon>Bacillati</taxon>
        <taxon>Actinomycetota</taxon>
        <taxon>Actinomycetes</taxon>
        <taxon>Micrococcales</taxon>
        <taxon>Dermabacteraceae</taxon>
        <taxon>Brachybacterium</taxon>
    </lineage>
</organism>
<protein>
    <submittedName>
        <fullName evidence="3">Carbon-nitrogen hydrolase family protein</fullName>
    </submittedName>
</protein>
<evidence type="ECO:0000313" key="3">
    <source>
        <dbReference type="EMBL" id="MFC5299136.1"/>
    </source>
</evidence>
<feature type="domain" description="CN hydrolase" evidence="2">
    <location>
        <begin position="22"/>
        <end position="275"/>
    </location>
</feature>
<accession>A0ABW0FKH0</accession>
<dbReference type="Pfam" id="PF00795">
    <property type="entry name" value="CN_hydrolase"/>
    <property type="match status" value="1"/>
</dbReference>
<dbReference type="CDD" id="cd07197">
    <property type="entry name" value="nitrilase"/>
    <property type="match status" value="1"/>
</dbReference>
<reference evidence="4" key="1">
    <citation type="journal article" date="2019" name="Int. J. Syst. Evol. Microbiol.">
        <title>The Global Catalogue of Microorganisms (GCM) 10K type strain sequencing project: providing services to taxonomists for standard genome sequencing and annotation.</title>
        <authorList>
            <consortium name="The Broad Institute Genomics Platform"/>
            <consortium name="The Broad Institute Genome Sequencing Center for Infectious Disease"/>
            <person name="Wu L."/>
            <person name="Ma J."/>
        </authorList>
    </citation>
    <scope>NUCLEOTIDE SEQUENCE [LARGE SCALE GENOMIC DNA]</scope>
    <source>
        <strain evidence="4">CGMCC 1.16455</strain>
    </source>
</reference>
<dbReference type="GO" id="GO:0016787">
    <property type="term" value="F:hydrolase activity"/>
    <property type="evidence" value="ECO:0007669"/>
    <property type="project" value="UniProtKB-KW"/>
</dbReference>
<evidence type="ECO:0000256" key="1">
    <source>
        <dbReference type="ARBA" id="ARBA00022801"/>
    </source>
</evidence>
<evidence type="ECO:0000313" key="4">
    <source>
        <dbReference type="Proteomes" id="UP001595937"/>
    </source>
</evidence>
<sequence>MPTQPITPDPTNATDPTTDRALRLATAQTTPQHHPSDADAFHCAGEEVRSLMRRAGDLGADLIQFPEATLSFPDKVALSRSSEEITESEWTRFAWDALEAELAEVRAAAKELALWTVIGSQTRAQGASRPRTSLLVIDPQGRVHAQYDERRLSRTKGAFMYEQGTEAVTISIHGIVLGLASGLEVLFEDVFRGYEDAGADAVLLCSQGPGDPVEGDAFAISARAAARHHGLSIGYSVPTSNAPYAPAGVIGPDGRWLAICPAQQSPAVVVQTIARRPGGASRDWRRAMVDAD</sequence>
<dbReference type="Proteomes" id="UP001595937">
    <property type="component" value="Unassembled WGS sequence"/>
</dbReference>
<proteinExistence type="predicted"/>
<dbReference type="InterPro" id="IPR003010">
    <property type="entry name" value="C-N_Hydrolase"/>
</dbReference>
<dbReference type="SUPFAM" id="SSF56317">
    <property type="entry name" value="Carbon-nitrogen hydrolase"/>
    <property type="match status" value="1"/>
</dbReference>
<dbReference type="PROSITE" id="PS50263">
    <property type="entry name" value="CN_HYDROLASE"/>
    <property type="match status" value="1"/>
</dbReference>